<dbReference type="GO" id="GO:0006313">
    <property type="term" value="P:DNA transposition"/>
    <property type="evidence" value="ECO:0007669"/>
    <property type="project" value="InterPro"/>
</dbReference>
<name>A0A9D4TBT0_RHISA</name>
<sequence>MTAMEIRNDLGLVASTQVVRERLHVGGLRSRVAATKPFVSSENSVKRLLFAQEHRSWTVEEWQNVIFTDESTFTSRWDQQQRTWRTPGTRFDAPNLHRVASSGRCSVNVWGSISKDCLGPLHDRSPVHTAASVKRLLEERCVMVLDWPPQGADMNIIENVWAEMKKALSRRPLHKCSSDIL</sequence>
<dbReference type="InterPro" id="IPR038717">
    <property type="entry name" value="Tc1-like_DDE_dom"/>
</dbReference>
<evidence type="ECO:0008006" key="5">
    <source>
        <dbReference type="Google" id="ProtNLM"/>
    </source>
</evidence>
<feature type="domain" description="Tc1-like transposase DDE" evidence="2">
    <location>
        <begin position="123"/>
        <end position="179"/>
    </location>
</feature>
<dbReference type="Pfam" id="PF01498">
    <property type="entry name" value="HTH_Tnp_Tc3_2"/>
    <property type="match status" value="1"/>
</dbReference>
<dbReference type="Pfam" id="PF13358">
    <property type="entry name" value="DDE_3"/>
    <property type="match status" value="1"/>
</dbReference>
<reference evidence="3" key="1">
    <citation type="journal article" date="2020" name="Cell">
        <title>Large-Scale Comparative Analyses of Tick Genomes Elucidate Their Genetic Diversity and Vector Capacities.</title>
        <authorList>
            <consortium name="Tick Genome and Microbiome Consortium (TIGMIC)"/>
            <person name="Jia N."/>
            <person name="Wang J."/>
            <person name="Shi W."/>
            <person name="Du L."/>
            <person name="Sun Y."/>
            <person name="Zhan W."/>
            <person name="Jiang J.F."/>
            <person name="Wang Q."/>
            <person name="Zhang B."/>
            <person name="Ji P."/>
            <person name="Bell-Sakyi L."/>
            <person name="Cui X.M."/>
            <person name="Yuan T.T."/>
            <person name="Jiang B.G."/>
            <person name="Yang W.F."/>
            <person name="Lam T.T."/>
            <person name="Chang Q.C."/>
            <person name="Ding S.J."/>
            <person name="Wang X.J."/>
            <person name="Zhu J.G."/>
            <person name="Ruan X.D."/>
            <person name="Zhao L."/>
            <person name="Wei J.T."/>
            <person name="Ye R.Z."/>
            <person name="Que T.C."/>
            <person name="Du C.H."/>
            <person name="Zhou Y.H."/>
            <person name="Cheng J.X."/>
            <person name="Dai P.F."/>
            <person name="Guo W.B."/>
            <person name="Han X.H."/>
            <person name="Huang E.J."/>
            <person name="Li L.F."/>
            <person name="Wei W."/>
            <person name="Gao Y.C."/>
            <person name="Liu J.Z."/>
            <person name="Shao H.Z."/>
            <person name="Wang X."/>
            <person name="Wang C.C."/>
            <person name="Yang T.C."/>
            <person name="Huo Q.B."/>
            <person name="Li W."/>
            <person name="Chen H.Y."/>
            <person name="Chen S.E."/>
            <person name="Zhou L.G."/>
            <person name="Ni X.B."/>
            <person name="Tian J.H."/>
            <person name="Sheng Y."/>
            <person name="Liu T."/>
            <person name="Pan Y.S."/>
            <person name="Xia L.Y."/>
            <person name="Li J."/>
            <person name="Zhao F."/>
            <person name="Cao W.C."/>
        </authorList>
    </citation>
    <scope>NUCLEOTIDE SEQUENCE</scope>
    <source>
        <strain evidence="3">Rsan-2018</strain>
    </source>
</reference>
<reference evidence="3" key="2">
    <citation type="submission" date="2021-09" db="EMBL/GenBank/DDBJ databases">
        <authorList>
            <person name="Jia N."/>
            <person name="Wang J."/>
            <person name="Shi W."/>
            <person name="Du L."/>
            <person name="Sun Y."/>
            <person name="Zhan W."/>
            <person name="Jiang J."/>
            <person name="Wang Q."/>
            <person name="Zhang B."/>
            <person name="Ji P."/>
            <person name="Sakyi L.B."/>
            <person name="Cui X."/>
            <person name="Yuan T."/>
            <person name="Jiang B."/>
            <person name="Yang W."/>
            <person name="Lam T.T.-Y."/>
            <person name="Chang Q."/>
            <person name="Ding S."/>
            <person name="Wang X."/>
            <person name="Zhu J."/>
            <person name="Ruan X."/>
            <person name="Zhao L."/>
            <person name="Wei J."/>
            <person name="Que T."/>
            <person name="Du C."/>
            <person name="Cheng J."/>
            <person name="Dai P."/>
            <person name="Han X."/>
            <person name="Huang E."/>
            <person name="Gao Y."/>
            <person name="Liu J."/>
            <person name="Shao H."/>
            <person name="Ye R."/>
            <person name="Li L."/>
            <person name="Wei W."/>
            <person name="Wang X."/>
            <person name="Wang C."/>
            <person name="Huo Q."/>
            <person name="Li W."/>
            <person name="Guo W."/>
            <person name="Chen H."/>
            <person name="Chen S."/>
            <person name="Zhou L."/>
            <person name="Zhou L."/>
            <person name="Ni X."/>
            <person name="Tian J."/>
            <person name="Zhou Y."/>
            <person name="Sheng Y."/>
            <person name="Liu T."/>
            <person name="Pan Y."/>
            <person name="Xia L."/>
            <person name="Li J."/>
            <person name="Zhao F."/>
            <person name="Cao W."/>
        </authorList>
    </citation>
    <scope>NUCLEOTIDE SEQUENCE</scope>
    <source>
        <strain evidence="3">Rsan-2018</strain>
        <tissue evidence="3">Larvae</tissue>
    </source>
</reference>
<dbReference type="Gene3D" id="3.30.420.10">
    <property type="entry name" value="Ribonuclease H-like superfamily/Ribonuclease H"/>
    <property type="match status" value="2"/>
</dbReference>
<dbReference type="PANTHER" id="PTHR23022:SF134">
    <property type="entry name" value="TRANSPOSABLE ELEMENT TC1 TRANSPOSASE"/>
    <property type="match status" value="1"/>
</dbReference>
<keyword evidence="4" id="KW-1185">Reference proteome</keyword>
<dbReference type="EMBL" id="JABSTV010001245">
    <property type="protein sequence ID" value="KAH7984564.1"/>
    <property type="molecule type" value="Genomic_DNA"/>
</dbReference>
<dbReference type="InterPro" id="IPR052338">
    <property type="entry name" value="Transposase_5"/>
</dbReference>
<dbReference type="Proteomes" id="UP000821837">
    <property type="component" value="Chromosome 1"/>
</dbReference>
<comment type="caution">
    <text evidence="3">The sequence shown here is derived from an EMBL/GenBank/DDBJ whole genome shotgun (WGS) entry which is preliminary data.</text>
</comment>
<accession>A0A9D4TBT0</accession>
<protein>
    <recommendedName>
        <fullName evidence="5">Tc1-like transposase DDE domain-containing protein</fullName>
    </recommendedName>
</protein>
<organism evidence="3 4">
    <name type="scientific">Rhipicephalus sanguineus</name>
    <name type="common">Brown dog tick</name>
    <name type="synonym">Ixodes sanguineus</name>
    <dbReference type="NCBI Taxonomy" id="34632"/>
    <lineage>
        <taxon>Eukaryota</taxon>
        <taxon>Metazoa</taxon>
        <taxon>Ecdysozoa</taxon>
        <taxon>Arthropoda</taxon>
        <taxon>Chelicerata</taxon>
        <taxon>Arachnida</taxon>
        <taxon>Acari</taxon>
        <taxon>Parasitiformes</taxon>
        <taxon>Ixodida</taxon>
        <taxon>Ixodoidea</taxon>
        <taxon>Ixodidae</taxon>
        <taxon>Rhipicephalinae</taxon>
        <taxon>Rhipicephalus</taxon>
        <taxon>Rhipicephalus</taxon>
    </lineage>
</organism>
<dbReference type="InterPro" id="IPR002492">
    <property type="entry name" value="Transposase_Tc1-like"/>
</dbReference>
<evidence type="ECO:0000259" key="2">
    <source>
        <dbReference type="Pfam" id="PF13358"/>
    </source>
</evidence>
<evidence type="ECO:0000313" key="3">
    <source>
        <dbReference type="EMBL" id="KAH7984564.1"/>
    </source>
</evidence>
<dbReference type="GO" id="GO:0003677">
    <property type="term" value="F:DNA binding"/>
    <property type="evidence" value="ECO:0007669"/>
    <property type="project" value="InterPro"/>
</dbReference>
<feature type="domain" description="Transposase Tc1-like" evidence="1">
    <location>
        <begin position="1"/>
        <end position="55"/>
    </location>
</feature>
<gene>
    <name evidence="3" type="ORF">HPB52_022285</name>
</gene>
<dbReference type="InterPro" id="IPR036397">
    <property type="entry name" value="RNaseH_sf"/>
</dbReference>
<dbReference type="GO" id="GO:0015074">
    <property type="term" value="P:DNA integration"/>
    <property type="evidence" value="ECO:0007669"/>
    <property type="project" value="InterPro"/>
</dbReference>
<evidence type="ECO:0000259" key="1">
    <source>
        <dbReference type="Pfam" id="PF01498"/>
    </source>
</evidence>
<evidence type="ECO:0000313" key="4">
    <source>
        <dbReference type="Proteomes" id="UP000821837"/>
    </source>
</evidence>
<proteinExistence type="predicted"/>
<dbReference type="PANTHER" id="PTHR23022">
    <property type="entry name" value="TRANSPOSABLE ELEMENT-RELATED"/>
    <property type="match status" value="1"/>
</dbReference>
<dbReference type="AlphaFoldDB" id="A0A9D4TBT0"/>